<name>A0A9N8EJS6_9STRA</name>
<feature type="region of interest" description="Disordered" evidence="1">
    <location>
        <begin position="357"/>
        <end position="387"/>
    </location>
</feature>
<gene>
    <name evidence="2" type="ORF">SEMRO_1363_G266370.1</name>
</gene>
<evidence type="ECO:0000313" key="2">
    <source>
        <dbReference type="EMBL" id="CAB9522982.1"/>
    </source>
</evidence>
<evidence type="ECO:0000313" key="3">
    <source>
        <dbReference type="Proteomes" id="UP001153069"/>
    </source>
</evidence>
<keyword evidence="3" id="KW-1185">Reference proteome</keyword>
<feature type="region of interest" description="Disordered" evidence="1">
    <location>
        <begin position="1"/>
        <end position="79"/>
    </location>
</feature>
<reference evidence="2" key="1">
    <citation type="submission" date="2020-06" db="EMBL/GenBank/DDBJ databases">
        <authorList>
            <consortium name="Plant Systems Biology data submission"/>
        </authorList>
    </citation>
    <scope>NUCLEOTIDE SEQUENCE</scope>
    <source>
        <strain evidence="2">D6</strain>
    </source>
</reference>
<feature type="compositionally biased region" description="Basic and acidic residues" evidence="1">
    <location>
        <begin position="194"/>
        <end position="206"/>
    </location>
</feature>
<evidence type="ECO:0000256" key="1">
    <source>
        <dbReference type="SAM" id="MobiDB-lite"/>
    </source>
</evidence>
<organism evidence="2 3">
    <name type="scientific">Seminavis robusta</name>
    <dbReference type="NCBI Taxonomy" id="568900"/>
    <lineage>
        <taxon>Eukaryota</taxon>
        <taxon>Sar</taxon>
        <taxon>Stramenopiles</taxon>
        <taxon>Ochrophyta</taxon>
        <taxon>Bacillariophyta</taxon>
        <taxon>Bacillariophyceae</taxon>
        <taxon>Bacillariophycidae</taxon>
        <taxon>Naviculales</taxon>
        <taxon>Naviculaceae</taxon>
        <taxon>Seminavis</taxon>
    </lineage>
</organism>
<feature type="compositionally biased region" description="Low complexity" evidence="1">
    <location>
        <begin position="34"/>
        <end position="48"/>
    </location>
</feature>
<dbReference type="Proteomes" id="UP001153069">
    <property type="component" value="Unassembled WGS sequence"/>
</dbReference>
<accession>A0A9N8EJS6</accession>
<dbReference type="OrthoDB" id="56233at2759"/>
<feature type="region of interest" description="Disordered" evidence="1">
    <location>
        <begin position="163"/>
        <end position="226"/>
    </location>
</feature>
<dbReference type="AlphaFoldDB" id="A0A9N8EJS6"/>
<feature type="compositionally biased region" description="Basic and acidic residues" evidence="1">
    <location>
        <begin position="367"/>
        <end position="378"/>
    </location>
</feature>
<evidence type="ECO:0008006" key="4">
    <source>
        <dbReference type="Google" id="ProtNLM"/>
    </source>
</evidence>
<comment type="caution">
    <text evidence="2">The sequence shown here is derived from an EMBL/GenBank/DDBJ whole genome shotgun (WGS) entry which is preliminary data.</text>
</comment>
<dbReference type="EMBL" id="CAICTM010001361">
    <property type="protein sequence ID" value="CAB9522982.1"/>
    <property type="molecule type" value="Genomic_DNA"/>
</dbReference>
<protein>
    <recommendedName>
        <fullName evidence="4">PAS domain-containing protein</fullName>
    </recommendedName>
</protein>
<sequence>MPCQQTILPMPIASESNSSSSSNECKLNNDKQMSANSGYSADGSSAAATNSPPVYIGFRGANKKDDGVTQSNRREATELSFRASRAKEDLKKGGLPIPKIQIEASRSLEGCKVDMSKVKLVTAKSVSQSAFLIDKTKYVVPQCAQEYNRLFVATYQSYEKNDASQWDSSTSSVTSSESEDANSMPPPALVLPPRLEDALKANETLKRRNNSGRSKRKRVSDDNAPKLKHVTVNDALEASLDARVVTLSLAPYIVVHVNTAYTRLTGFSSATVLGKPLVDCLSPSCKDWIKCSVATHPISALHDRVAPIRAKGTNKHDCCCRLQATLVGPQLEGKKEVDTSSVTHYAVCFKPLPTTNHNDPSAVKKPKIAESSDPKKTPSDNASRIMG</sequence>
<feature type="compositionally biased region" description="Basic residues" evidence="1">
    <location>
        <begin position="207"/>
        <end position="218"/>
    </location>
</feature>
<feature type="compositionally biased region" description="Low complexity" evidence="1">
    <location>
        <begin position="14"/>
        <end position="24"/>
    </location>
</feature>
<feature type="compositionally biased region" description="Basic and acidic residues" evidence="1">
    <location>
        <begin position="62"/>
        <end position="77"/>
    </location>
</feature>
<proteinExistence type="predicted"/>